<dbReference type="AlphaFoldDB" id="A0A2H3D1V8"/>
<keyword evidence="1" id="KW-1133">Transmembrane helix</keyword>
<feature type="transmembrane region" description="Helical" evidence="1">
    <location>
        <begin position="12"/>
        <end position="29"/>
    </location>
</feature>
<keyword evidence="1" id="KW-0812">Transmembrane</keyword>
<organism evidence="2 3">
    <name type="scientific">Armillaria gallica</name>
    <name type="common">Bulbous honey fungus</name>
    <name type="synonym">Armillaria bulbosa</name>
    <dbReference type="NCBI Taxonomy" id="47427"/>
    <lineage>
        <taxon>Eukaryota</taxon>
        <taxon>Fungi</taxon>
        <taxon>Dikarya</taxon>
        <taxon>Basidiomycota</taxon>
        <taxon>Agaricomycotina</taxon>
        <taxon>Agaricomycetes</taxon>
        <taxon>Agaricomycetidae</taxon>
        <taxon>Agaricales</taxon>
        <taxon>Marasmiineae</taxon>
        <taxon>Physalacriaceae</taxon>
        <taxon>Armillaria</taxon>
    </lineage>
</organism>
<protein>
    <submittedName>
        <fullName evidence="2">Uncharacterized protein</fullName>
    </submittedName>
</protein>
<sequence length="95" mass="10696">MFRFLDTQLNCGMLYALLHGILTVTLWSICEPGALHSDLQAEVNCTVINKLWPIRRALVLVIILLYILITASLLWVGHLCILRSSETVKVCGPYI</sequence>
<gene>
    <name evidence="2" type="ORF">ARMGADRAFT_778577</name>
</gene>
<dbReference type="EMBL" id="KZ293729">
    <property type="protein sequence ID" value="PBK81496.1"/>
    <property type="molecule type" value="Genomic_DNA"/>
</dbReference>
<evidence type="ECO:0000313" key="2">
    <source>
        <dbReference type="EMBL" id="PBK81496.1"/>
    </source>
</evidence>
<keyword evidence="1" id="KW-0472">Membrane</keyword>
<reference evidence="3" key="1">
    <citation type="journal article" date="2017" name="Nat. Ecol. Evol.">
        <title>Genome expansion and lineage-specific genetic innovations in the forest pathogenic fungi Armillaria.</title>
        <authorList>
            <person name="Sipos G."/>
            <person name="Prasanna A.N."/>
            <person name="Walter M.C."/>
            <person name="O'Connor E."/>
            <person name="Balint B."/>
            <person name="Krizsan K."/>
            <person name="Kiss B."/>
            <person name="Hess J."/>
            <person name="Varga T."/>
            <person name="Slot J."/>
            <person name="Riley R."/>
            <person name="Boka B."/>
            <person name="Rigling D."/>
            <person name="Barry K."/>
            <person name="Lee J."/>
            <person name="Mihaltcheva S."/>
            <person name="LaButti K."/>
            <person name="Lipzen A."/>
            <person name="Waldron R."/>
            <person name="Moloney N.M."/>
            <person name="Sperisen C."/>
            <person name="Kredics L."/>
            <person name="Vagvoelgyi C."/>
            <person name="Patrignani A."/>
            <person name="Fitzpatrick D."/>
            <person name="Nagy I."/>
            <person name="Doyle S."/>
            <person name="Anderson J.B."/>
            <person name="Grigoriev I.V."/>
            <person name="Gueldener U."/>
            <person name="Muensterkoetter M."/>
            <person name="Nagy L.G."/>
        </authorList>
    </citation>
    <scope>NUCLEOTIDE SEQUENCE [LARGE SCALE GENOMIC DNA]</scope>
    <source>
        <strain evidence="3">Ar21-2</strain>
    </source>
</reference>
<feature type="transmembrane region" description="Helical" evidence="1">
    <location>
        <begin position="57"/>
        <end position="76"/>
    </location>
</feature>
<accession>A0A2H3D1V8</accession>
<evidence type="ECO:0000256" key="1">
    <source>
        <dbReference type="SAM" id="Phobius"/>
    </source>
</evidence>
<dbReference type="Proteomes" id="UP000217790">
    <property type="component" value="Unassembled WGS sequence"/>
</dbReference>
<keyword evidence="3" id="KW-1185">Reference proteome</keyword>
<proteinExistence type="predicted"/>
<name>A0A2H3D1V8_ARMGA</name>
<evidence type="ECO:0000313" key="3">
    <source>
        <dbReference type="Proteomes" id="UP000217790"/>
    </source>
</evidence>
<dbReference type="InParanoid" id="A0A2H3D1V8"/>